<dbReference type="PROSITE" id="PS50076">
    <property type="entry name" value="DNAJ_2"/>
    <property type="match status" value="1"/>
</dbReference>
<evidence type="ECO:0000259" key="2">
    <source>
        <dbReference type="PROSITE" id="PS50076"/>
    </source>
</evidence>
<sequence>MSPKSPVVLQLLKRLDLPSTANKAQIRAAYLRKVKVLHPDVAGKSAEERFRQLKDEYEHAMELMQKGPHAHHPHRSHPRHGHSHDFHSAQASHHSHQRHRRHWDPNPWPSTSGGLSFAERLRNSTLISLGVFGTAVYWLKPSPDFAMAPPSPRFDDSKQREADLQRAEAAAKTLARGEGAAPYIREKSDYYKSRLTRGTVRVRGTDSYVSPAEAAKSREKREGTQYTNSKEVPAPPTT</sequence>
<organism evidence="3 4">
    <name type="scientific">Durusdinium trenchii</name>
    <dbReference type="NCBI Taxonomy" id="1381693"/>
    <lineage>
        <taxon>Eukaryota</taxon>
        <taxon>Sar</taxon>
        <taxon>Alveolata</taxon>
        <taxon>Dinophyceae</taxon>
        <taxon>Suessiales</taxon>
        <taxon>Symbiodiniaceae</taxon>
        <taxon>Durusdinium</taxon>
    </lineage>
</organism>
<dbReference type="Proteomes" id="UP001642484">
    <property type="component" value="Unassembled WGS sequence"/>
</dbReference>
<dbReference type="EMBL" id="CAXAMN010000570">
    <property type="protein sequence ID" value="CAK8989549.1"/>
    <property type="molecule type" value="Genomic_DNA"/>
</dbReference>
<gene>
    <name evidence="3" type="ORF">CCMP2556_LOCUS1708</name>
</gene>
<accession>A0ABP0HH61</accession>
<name>A0ABP0HH61_9DINO</name>
<dbReference type="SUPFAM" id="SSF46565">
    <property type="entry name" value="Chaperone J-domain"/>
    <property type="match status" value="1"/>
</dbReference>
<reference evidence="3 4" key="1">
    <citation type="submission" date="2024-02" db="EMBL/GenBank/DDBJ databases">
        <authorList>
            <person name="Chen Y."/>
            <person name="Shah S."/>
            <person name="Dougan E. K."/>
            <person name="Thang M."/>
            <person name="Chan C."/>
        </authorList>
    </citation>
    <scope>NUCLEOTIDE SEQUENCE [LARGE SCALE GENOMIC DNA]</scope>
</reference>
<feature type="domain" description="J" evidence="2">
    <location>
        <begin position="10"/>
        <end position="81"/>
    </location>
</feature>
<dbReference type="InterPro" id="IPR036869">
    <property type="entry name" value="J_dom_sf"/>
</dbReference>
<evidence type="ECO:0000256" key="1">
    <source>
        <dbReference type="SAM" id="MobiDB-lite"/>
    </source>
</evidence>
<evidence type="ECO:0000313" key="4">
    <source>
        <dbReference type="Proteomes" id="UP001642484"/>
    </source>
</evidence>
<dbReference type="SMART" id="SM00271">
    <property type="entry name" value="DnaJ"/>
    <property type="match status" value="1"/>
</dbReference>
<comment type="caution">
    <text evidence="3">The sequence shown here is derived from an EMBL/GenBank/DDBJ whole genome shotgun (WGS) entry which is preliminary data.</text>
</comment>
<proteinExistence type="predicted"/>
<dbReference type="Pfam" id="PF00226">
    <property type="entry name" value="DnaJ"/>
    <property type="match status" value="1"/>
</dbReference>
<dbReference type="Gene3D" id="1.10.287.110">
    <property type="entry name" value="DnaJ domain"/>
    <property type="match status" value="1"/>
</dbReference>
<feature type="region of interest" description="Disordered" evidence="1">
    <location>
        <begin position="202"/>
        <end position="238"/>
    </location>
</feature>
<keyword evidence="4" id="KW-1185">Reference proteome</keyword>
<feature type="region of interest" description="Disordered" evidence="1">
    <location>
        <begin position="66"/>
        <end position="107"/>
    </location>
</feature>
<dbReference type="InterPro" id="IPR001623">
    <property type="entry name" value="DnaJ_domain"/>
</dbReference>
<feature type="compositionally biased region" description="Basic residues" evidence="1">
    <location>
        <begin position="68"/>
        <end position="82"/>
    </location>
</feature>
<protein>
    <recommendedName>
        <fullName evidence="2">J domain-containing protein</fullName>
    </recommendedName>
</protein>
<evidence type="ECO:0000313" key="3">
    <source>
        <dbReference type="EMBL" id="CAK8989549.1"/>
    </source>
</evidence>
<feature type="compositionally biased region" description="Basic residues" evidence="1">
    <location>
        <begin position="93"/>
        <end position="102"/>
    </location>
</feature>